<evidence type="ECO:0000313" key="3">
    <source>
        <dbReference type="Proteomes" id="UP000292274"/>
    </source>
</evidence>
<name>A0A4R0G9P9_9ACTN</name>
<comment type="caution">
    <text evidence="2">The sequence shown here is derived from an EMBL/GenBank/DDBJ whole genome shotgun (WGS) entry which is preliminary data.</text>
</comment>
<dbReference type="InterPro" id="IPR010982">
    <property type="entry name" value="Lambda_DNA-bd_dom_sf"/>
</dbReference>
<dbReference type="PROSITE" id="PS50943">
    <property type="entry name" value="HTH_CROC1"/>
    <property type="match status" value="1"/>
</dbReference>
<dbReference type="Pfam" id="PF19054">
    <property type="entry name" value="DUF5753"/>
    <property type="match status" value="1"/>
</dbReference>
<evidence type="ECO:0000259" key="1">
    <source>
        <dbReference type="PROSITE" id="PS50943"/>
    </source>
</evidence>
<dbReference type="Pfam" id="PF13560">
    <property type="entry name" value="HTH_31"/>
    <property type="match status" value="1"/>
</dbReference>
<keyword evidence="3" id="KW-1185">Reference proteome</keyword>
<protein>
    <submittedName>
        <fullName evidence="2">XRE family transcriptional regulator</fullName>
    </submittedName>
</protein>
<dbReference type="GO" id="GO:0003677">
    <property type="term" value="F:DNA binding"/>
    <property type="evidence" value="ECO:0007669"/>
    <property type="project" value="InterPro"/>
</dbReference>
<dbReference type="EMBL" id="SJJR01000021">
    <property type="protein sequence ID" value="TCB92712.1"/>
    <property type="molecule type" value="Genomic_DNA"/>
</dbReference>
<dbReference type="Proteomes" id="UP000292274">
    <property type="component" value="Unassembled WGS sequence"/>
</dbReference>
<dbReference type="AlphaFoldDB" id="A0A4R0G9P9"/>
<dbReference type="SMART" id="SM00530">
    <property type="entry name" value="HTH_XRE"/>
    <property type="match status" value="1"/>
</dbReference>
<gene>
    <name evidence="2" type="ORF">E0H26_23995</name>
</gene>
<sequence length="261" mass="28422">MNFEMWIRALKAARAAAGVSQEGLAALIKWSPSLIAAIETGRRRPTMEFAVASDEALQTGGLLAALLKEADRERGPSWFAAWRGYEQEATRLRAFEPCLVPGLLQTEEYARSVISAGGLQPPAMVDELVAVRMERQQVLHREDSPQCVFLLDETAVRRPVGGPAVLDAQLGRLLEATELPHVRLHILPVSVGAHVGFGGGFVLAELSGGEQAIYLENAARGHVVNDPEMIRLMDRKWDSLLGEALSTSASLDLIRKLKVTP</sequence>
<accession>A0A4R0G9P9</accession>
<feature type="domain" description="HTH cro/C1-type" evidence="1">
    <location>
        <begin position="10"/>
        <end position="52"/>
    </location>
</feature>
<dbReference type="Gene3D" id="1.10.260.40">
    <property type="entry name" value="lambda repressor-like DNA-binding domains"/>
    <property type="match status" value="1"/>
</dbReference>
<dbReference type="OrthoDB" id="3422637at2"/>
<reference evidence="2 3" key="1">
    <citation type="submission" date="2019-02" db="EMBL/GenBank/DDBJ databases">
        <title>Jishengella sp. nov., isolated from a root of Zingiber montanum.</title>
        <authorList>
            <person name="Kuncharoen N."/>
            <person name="Kudo T."/>
            <person name="Masahiro Y."/>
            <person name="Ohkuma M."/>
            <person name="Tanasupawat S."/>
        </authorList>
    </citation>
    <scope>NUCLEOTIDE SEQUENCE [LARGE SCALE GENOMIC DNA]</scope>
    <source>
        <strain evidence="2 3">PLAI 1-1</strain>
    </source>
</reference>
<dbReference type="RefSeq" id="WP_131307477.1">
    <property type="nucleotide sequence ID" value="NZ_SJJR01000021.1"/>
</dbReference>
<evidence type="ECO:0000313" key="2">
    <source>
        <dbReference type="EMBL" id="TCB92712.1"/>
    </source>
</evidence>
<dbReference type="InterPro" id="IPR001387">
    <property type="entry name" value="Cro/C1-type_HTH"/>
</dbReference>
<dbReference type="InterPro" id="IPR043917">
    <property type="entry name" value="DUF5753"/>
</dbReference>
<proteinExistence type="predicted"/>
<organism evidence="2 3">
    <name type="scientific">Micromonospora zingiberis</name>
    <dbReference type="NCBI Taxonomy" id="2053011"/>
    <lineage>
        <taxon>Bacteria</taxon>
        <taxon>Bacillati</taxon>
        <taxon>Actinomycetota</taxon>
        <taxon>Actinomycetes</taxon>
        <taxon>Micromonosporales</taxon>
        <taxon>Micromonosporaceae</taxon>
        <taxon>Micromonospora</taxon>
    </lineage>
</organism>
<dbReference type="SUPFAM" id="SSF47413">
    <property type="entry name" value="lambda repressor-like DNA-binding domains"/>
    <property type="match status" value="1"/>
</dbReference>
<dbReference type="CDD" id="cd00093">
    <property type="entry name" value="HTH_XRE"/>
    <property type="match status" value="1"/>
</dbReference>